<dbReference type="RefSeq" id="WP_155435635.1">
    <property type="nucleotide sequence ID" value="NZ_JBHLXK010000002.1"/>
</dbReference>
<gene>
    <name evidence="3" type="ORF">GM655_15810</name>
</gene>
<comment type="caution">
    <text evidence="3">The sequence shown here is derived from an EMBL/GenBank/DDBJ whole genome shotgun (WGS) entry which is preliminary data.</text>
</comment>
<dbReference type="EMBL" id="WNKW01000004">
    <property type="protein sequence ID" value="MTW34274.1"/>
    <property type="molecule type" value="Genomic_DNA"/>
</dbReference>
<keyword evidence="1" id="KW-0175">Coiled coil</keyword>
<keyword evidence="2" id="KW-0732">Signal</keyword>
<accession>A0ABW9SVA4</accession>
<keyword evidence="4" id="KW-1185">Reference proteome</keyword>
<evidence type="ECO:0000256" key="1">
    <source>
        <dbReference type="SAM" id="Coils"/>
    </source>
</evidence>
<feature type="chain" id="PRO_5046678075" description="DUF3450 family protein" evidence="2">
    <location>
        <begin position="29"/>
        <end position="241"/>
    </location>
</feature>
<reference evidence="3 4" key="1">
    <citation type="submission" date="2019-11" db="EMBL/GenBank/DDBJ databases">
        <title>Type strains purchased from KCTC, JCM and DSMZ.</title>
        <authorList>
            <person name="Lu H."/>
        </authorList>
    </citation>
    <scope>NUCLEOTIDE SEQUENCE [LARGE SCALE GENOMIC DNA]</scope>
    <source>
        <strain evidence="3 4">DSM 103461</strain>
    </source>
</reference>
<sequence length="241" mass="27429">MKQNIINSARFFLILVASLLMYSSPAFSDEINQSKRSEQKNTSIEGDIFIVTRGQQVIKLPLVKISVVSENQLNNYLKNRKAALTELRNELIPEIIQTKQEILKYKKEVDDAKKTGEDIHSPTSDFAHYYRVSESNLEVATEKLLRLERKSTFGNSYQEFFDGIDSSVPTIFSTKSDSEGKFVLNANFKGRVAIIAKSSRFIGELDERYLWVIWLKNGAKKISLSVDNMIGTNCDECVEPK</sequence>
<evidence type="ECO:0008006" key="5">
    <source>
        <dbReference type="Google" id="ProtNLM"/>
    </source>
</evidence>
<name>A0ABW9SVA4_9BURK</name>
<feature type="signal peptide" evidence="2">
    <location>
        <begin position="1"/>
        <end position="28"/>
    </location>
</feature>
<evidence type="ECO:0000313" key="3">
    <source>
        <dbReference type="EMBL" id="MTW34274.1"/>
    </source>
</evidence>
<evidence type="ECO:0000313" key="4">
    <source>
        <dbReference type="Proteomes" id="UP000735592"/>
    </source>
</evidence>
<evidence type="ECO:0000256" key="2">
    <source>
        <dbReference type="SAM" id="SignalP"/>
    </source>
</evidence>
<feature type="coiled-coil region" evidence="1">
    <location>
        <begin position="95"/>
        <end position="150"/>
    </location>
</feature>
<protein>
    <recommendedName>
        <fullName evidence="5">DUF3450 family protein</fullName>
    </recommendedName>
</protein>
<organism evidence="3 4">
    <name type="scientific">Pseudoduganella danionis</name>
    <dbReference type="NCBI Taxonomy" id="1890295"/>
    <lineage>
        <taxon>Bacteria</taxon>
        <taxon>Pseudomonadati</taxon>
        <taxon>Pseudomonadota</taxon>
        <taxon>Betaproteobacteria</taxon>
        <taxon>Burkholderiales</taxon>
        <taxon>Oxalobacteraceae</taxon>
        <taxon>Telluria group</taxon>
        <taxon>Pseudoduganella</taxon>
    </lineage>
</organism>
<proteinExistence type="predicted"/>
<dbReference type="Proteomes" id="UP000735592">
    <property type="component" value="Unassembled WGS sequence"/>
</dbReference>